<dbReference type="GO" id="GO:0005886">
    <property type="term" value="C:plasma membrane"/>
    <property type="evidence" value="ECO:0007669"/>
    <property type="project" value="UniProtKB-SubCell"/>
</dbReference>
<dbReference type="STRING" id="400772.RR49_02644"/>
<feature type="transmembrane region" description="Helical" evidence="5">
    <location>
        <begin position="305"/>
        <end position="326"/>
    </location>
</feature>
<accession>A0A0F0LQJ2</accession>
<dbReference type="OrthoDB" id="9180256at2"/>
<dbReference type="PROSITE" id="PS50850">
    <property type="entry name" value="MFS"/>
    <property type="match status" value="1"/>
</dbReference>
<comment type="caution">
    <text evidence="8">The sequence shown here is derived from an EMBL/GenBank/DDBJ whole genome shotgun (WGS) entry which is preliminary data.</text>
</comment>
<sequence>MTAIDLDRYRRALIAPGAPWFSLAGLLARFPRGALSLGAILLESGASGSYALGGAIAATFVVGLSLAGPVWARAMDRVGQRLPLLASAAALIVSTALLTGAVLWRWPVWTWFGLAAIAGVCCLDVGPAVRARWTALLAGDDRQSGFAIETIVDEILYVLAPPLVTVIAVAAAPASGLAVIVVIGAVGLAWLGVLTRSQPIPRGRERRARLVPPLGILPLVVAWIGVGAMFGAFDITAVAWAAELGGAWLTGVLMAAFALGNTVGAIVYGALTLRPSARARWLALTALVAAAAVMLPLAARGLVLIGVVLLFGLLVGPLLVAGFALLESRVDRDRVTELLAYPSIGSGIGIPLGSMIAGAWIDAQGAASGFLIVTAAAAAALVLSAAGEGVVAVVARVRRPVVSQVS</sequence>
<evidence type="ECO:0000313" key="8">
    <source>
        <dbReference type="EMBL" id="KJL35418.1"/>
    </source>
</evidence>
<dbReference type="Pfam" id="PF07690">
    <property type="entry name" value="MFS_1"/>
    <property type="match status" value="1"/>
</dbReference>
<feature type="transmembrane region" description="Helical" evidence="5">
    <location>
        <begin position="50"/>
        <end position="72"/>
    </location>
</feature>
<dbReference type="InterPro" id="IPR036259">
    <property type="entry name" value="MFS_trans_sf"/>
</dbReference>
<dbReference type="AlphaFoldDB" id="A0A0F0LQJ2"/>
<feature type="transmembrane region" description="Helical" evidence="5">
    <location>
        <begin position="338"/>
        <end position="361"/>
    </location>
</feature>
<evidence type="ECO:0000256" key="2">
    <source>
        <dbReference type="ARBA" id="ARBA00022692"/>
    </source>
</evidence>
<dbReference type="GO" id="GO:0022857">
    <property type="term" value="F:transmembrane transporter activity"/>
    <property type="evidence" value="ECO:0007669"/>
    <property type="project" value="InterPro"/>
</dbReference>
<dbReference type="EMBL" id="JYIY01000079">
    <property type="protein sequence ID" value="KJL35418.1"/>
    <property type="molecule type" value="Genomic_DNA"/>
</dbReference>
<dbReference type="Proteomes" id="UP000257479">
    <property type="component" value="Unassembled WGS sequence"/>
</dbReference>
<dbReference type="EMBL" id="DMNG01000081">
    <property type="protein sequence ID" value="HAN23895.1"/>
    <property type="molecule type" value="Genomic_DNA"/>
</dbReference>
<organism evidence="8 9">
    <name type="scientific">Microbacterium ginsengisoli</name>
    <dbReference type="NCBI Taxonomy" id="400772"/>
    <lineage>
        <taxon>Bacteria</taxon>
        <taxon>Bacillati</taxon>
        <taxon>Actinomycetota</taxon>
        <taxon>Actinomycetes</taxon>
        <taxon>Micrococcales</taxon>
        <taxon>Microbacteriaceae</taxon>
        <taxon>Microbacterium</taxon>
    </lineage>
</organism>
<comment type="subcellular location">
    <subcellularLocation>
        <location evidence="1">Cell membrane</location>
        <topology evidence="1">Multi-pass membrane protein</topology>
    </subcellularLocation>
</comment>
<proteinExistence type="predicted"/>
<dbReference type="InterPro" id="IPR011701">
    <property type="entry name" value="MFS"/>
</dbReference>
<keyword evidence="2 5" id="KW-0812">Transmembrane</keyword>
<evidence type="ECO:0000256" key="3">
    <source>
        <dbReference type="ARBA" id="ARBA00022989"/>
    </source>
</evidence>
<dbReference type="RefSeq" id="WP_048808885.1">
    <property type="nucleotide sequence ID" value="NZ_JYIY01000079.1"/>
</dbReference>
<reference evidence="8 9" key="1">
    <citation type="submission" date="2015-02" db="EMBL/GenBank/DDBJ databases">
        <title>Draft genome sequences of ten Microbacterium spp. with emphasis on heavy metal contaminated environments.</title>
        <authorList>
            <person name="Corretto E."/>
        </authorList>
    </citation>
    <scope>NUCLEOTIDE SEQUENCE [LARGE SCALE GENOMIC DNA]</scope>
    <source>
        <strain evidence="8 9">DSM 18659</strain>
    </source>
</reference>
<dbReference type="InterPro" id="IPR020846">
    <property type="entry name" value="MFS_dom"/>
</dbReference>
<feature type="transmembrane region" description="Helical" evidence="5">
    <location>
        <begin position="12"/>
        <end position="30"/>
    </location>
</feature>
<dbReference type="SUPFAM" id="SSF103473">
    <property type="entry name" value="MFS general substrate transporter"/>
    <property type="match status" value="1"/>
</dbReference>
<feature type="transmembrane region" description="Helical" evidence="5">
    <location>
        <begin position="281"/>
        <end position="299"/>
    </location>
</feature>
<keyword evidence="3 5" id="KW-1133">Transmembrane helix</keyword>
<feature type="transmembrane region" description="Helical" evidence="5">
    <location>
        <begin position="177"/>
        <end position="195"/>
    </location>
</feature>
<dbReference type="PANTHER" id="PTHR23542">
    <property type="match status" value="1"/>
</dbReference>
<feature type="transmembrane region" description="Helical" evidence="5">
    <location>
        <begin position="248"/>
        <end position="269"/>
    </location>
</feature>
<protein>
    <submittedName>
        <fullName evidence="7">MFS transporter</fullName>
    </submittedName>
    <submittedName>
        <fullName evidence="8">Major Facilitator Superfamily protein</fullName>
    </submittedName>
</protein>
<dbReference type="Gene3D" id="1.20.1250.20">
    <property type="entry name" value="MFS general substrate transporter like domains"/>
    <property type="match status" value="1"/>
</dbReference>
<evidence type="ECO:0000313" key="7">
    <source>
        <dbReference type="EMBL" id="HAN23895.1"/>
    </source>
</evidence>
<evidence type="ECO:0000259" key="6">
    <source>
        <dbReference type="PROSITE" id="PS50850"/>
    </source>
</evidence>
<feature type="transmembrane region" description="Helical" evidence="5">
    <location>
        <begin position="367"/>
        <end position="394"/>
    </location>
</feature>
<evidence type="ECO:0000313" key="9">
    <source>
        <dbReference type="Proteomes" id="UP000033451"/>
    </source>
</evidence>
<evidence type="ECO:0000313" key="10">
    <source>
        <dbReference type="Proteomes" id="UP000257479"/>
    </source>
</evidence>
<evidence type="ECO:0000256" key="4">
    <source>
        <dbReference type="ARBA" id="ARBA00023136"/>
    </source>
</evidence>
<name>A0A0F0LQJ2_9MICO</name>
<dbReference type="PANTHER" id="PTHR23542:SF1">
    <property type="entry name" value="MAJOR FACILITATOR SUPERFAMILY (MFS) PROFILE DOMAIN-CONTAINING PROTEIN"/>
    <property type="match status" value="1"/>
</dbReference>
<feature type="transmembrane region" description="Helical" evidence="5">
    <location>
        <begin position="216"/>
        <end position="242"/>
    </location>
</feature>
<evidence type="ECO:0000256" key="5">
    <source>
        <dbReference type="SAM" id="Phobius"/>
    </source>
</evidence>
<keyword evidence="4 5" id="KW-0472">Membrane</keyword>
<feature type="transmembrane region" description="Helical" evidence="5">
    <location>
        <begin position="84"/>
        <end position="104"/>
    </location>
</feature>
<feature type="domain" description="Major facilitator superfamily (MFS) profile" evidence="6">
    <location>
        <begin position="164"/>
        <end position="406"/>
    </location>
</feature>
<dbReference type="Proteomes" id="UP000033451">
    <property type="component" value="Unassembled WGS sequence"/>
</dbReference>
<gene>
    <name evidence="7" type="ORF">DCP95_04900</name>
    <name evidence="8" type="ORF">RR49_02644</name>
</gene>
<dbReference type="PATRIC" id="fig|400772.4.peg.2656"/>
<reference evidence="7 10" key="2">
    <citation type="journal article" date="2018" name="Nat. Biotechnol.">
        <title>A standardized bacterial taxonomy based on genome phylogeny substantially revises the tree of life.</title>
        <authorList>
            <person name="Parks D.H."/>
            <person name="Chuvochina M."/>
            <person name="Waite D.W."/>
            <person name="Rinke C."/>
            <person name="Skarshewski A."/>
            <person name="Chaumeil P.A."/>
            <person name="Hugenholtz P."/>
        </authorList>
    </citation>
    <scope>NUCLEOTIDE SEQUENCE [LARGE SCALE GENOMIC DNA]</scope>
    <source>
        <strain evidence="7">UBA9152</strain>
    </source>
</reference>
<keyword evidence="9" id="KW-1185">Reference proteome</keyword>
<evidence type="ECO:0000256" key="1">
    <source>
        <dbReference type="ARBA" id="ARBA00004651"/>
    </source>
</evidence>